<feature type="domain" description="Reverse transcriptase zinc-binding" evidence="1">
    <location>
        <begin position="38"/>
        <end position="126"/>
    </location>
</feature>
<evidence type="ECO:0000313" key="2">
    <source>
        <dbReference type="EMBL" id="KAK1319104.1"/>
    </source>
</evidence>
<reference evidence="2" key="1">
    <citation type="journal article" date="2023" name="Nat. Commun.">
        <title>Diploid and tetraploid genomes of Acorus and the evolution of monocots.</title>
        <authorList>
            <person name="Ma L."/>
            <person name="Liu K.W."/>
            <person name="Li Z."/>
            <person name="Hsiao Y.Y."/>
            <person name="Qi Y."/>
            <person name="Fu T."/>
            <person name="Tang G.D."/>
            <person name="Zhang D."/>
            <person name="Sun W.H."/>
            <person name="Liu D.K."/>
            <person name="Li Y."/>
            <person name="Chen G.Z."/>
            <person name="Liu X.D."/>
            <person name="Liao X.Y."/>
            <person name="Jiang Y.T."/>
            <person name="Yu X."/>
            <person name="Hao Y."/>
            <person name="Huang J."/>
            <person name="Zhao X.W."/>
            <person name="Ke S."/>
            <person name="Chen Y.Y."/>
            <person name="Wu W.L."/>
            <person name="Hsu J.L."/>
            <person name="Lin Y.F."/>
            <person name="Huang M.D."/>
            <person name="Li C.Y."/>
            <person name="Huang L."/>
            <person name="Wang Z.W."/>
            <person name="Zhao X."/>
            <person name="Zhong W.Y."/>
            <person name="Peng D.H."/>
            <person name="Ahmad S."/>
            <person name="Lan S."/>
            <person name="Zhang J.S."/>
            <person name="Tsai W.C."/>
            <person name="Van de Peer Y."/>
            <person name="Liu Z.J."/>
        </authorList>
    </citation>
    <scope>NUCLEOTIDE SEQUENCE</scope>
    <source>
        <strain evidence="2">CP</strain>
    </source>
</reference>
<dbReference type="Pfam" id="PF13966">
    <property type="entry name" value="zf-RVT"/>
    <property type="match status" value="1"/>
</dbReference>
<accession>A0AAV9F1D2</accession>
<dbReference type="EMBL" id="JAUJYO010000004">
    <property type="protein sequence ID" value="KAK1319104.1"/>
    <property type="molecule type" value="Genomic_DNA"/>
</dbReference>
<evidence type="ECO:0000313" key="3">
    <source>
        <dbReference type="Proteomes" id="UP001180020"/>
    </source>
</evidence>
<sequence>MFHGSLGKDNVLAALEATHLITDTLDELVWRAHPTGAFSVKEGYHWWRRNRTGAPNIIQKVNQIWRPKIPFKIKVFMWLFYHERLLTMTYRAKWDPVSPTTGFLCAEEPKTIGHLFCHCRIARQLWAAVCASTGLSPNFGSLEELWRAGKALRRSSDRTSTACITQSIVPAAVWFIWITRNAALFRGTRVYWENMWEHFCCRVRDWGRFIAGAREVNFLNGRMTIIE</sequence>
<dbReference type="InterPro" id="IPR026960">
    <property type="entry name" value="RVT-Znf"/>
</dbReference>
<proteinExistence type="predicted"/>
<evidence type="ECO:0000259" key="1">
    <source>
        <dbReference type="Pfam" id="PF13966"/>
    </source>
</evidence>
<reference evidence="2" key="2">
    <citation type="submission" date="2023-06" db="EMBL/GenBank/DDBJ databases">
        <authorList>
            <person name="Ma L."/>
            <person name="Liu K.-W."/>
            <person name="Li Z."/>
            <person name="Hsiao Y.-Y."/>
            <person name="Qi Y."/>
            <person name="Fu T."/>
            <person name="Tang G."/>
            <person name="Zhang D."/>
            <person name="Sun W.-H."/>
            <person name="Liu D.-K."/>
            <person name="Li Y."/>
            <person name="Chen G.-Z."/>
            <person name="Liu X.-D."/>
            <person name="Liao X.-Y."/>
            <person name="Jiang Y.-T."/>
            <person name="Yu X."/>
            <person name="Hao Y."/>
            <person name="Huang J."/>
            <person name="Zhao X.-W."/>
            <person name="Ke S."/>
            <person name="Chen Y.-Y."/>
            <person name="Wu W.-L."/>
            <person name="Hsu J.-L."/>
            <person name="Lin Y.-F."/>
            <person name="Huang M.-D."/>
            <person name="Li C.-Y."/>
            <person name="Huang L."/>
            <person name="Wang Z.-W."/>
            <person name="Zhao X."/>
            <person name="Zhong W.-Y."/>
            <person name="Peng D.-H."/>
            <person name="Ahmad S."/>
            <person name="Lan S."/>
            <person name="Zhang J.-S."/>
            <person name="Tsai W.-C."/>
            <person name="Van De Peer Y."/>
            <person name="Liu Z.-J."/>
        </authorList>
    </citation>
    <scope>NUCLEOTIDE SEQUENCE</scope>
    <source>
        <strain evidence="2">CP</strain>
        <tissue evidence="2">Leaves</tissue>
    </source>
</reference>
<protein>
    <recommendedName>
        <fullName evidence="1">Reverse transcriptase zinc-binding domain-containing protein</fullName>
    </recommendedName>
</protein>
<organism evidence="2 3">
    <name type="scientific">Acorus calamus</name>
    <name type="common">Sweet flag</name>
    <dbReference type="NCBI Taxonomy" id="4465"/>
    <lineage>
        <taxon>Eukaryota</taxon>
        <taxon>Viridiplantae</taxon>
        <taxon>Streptophyta</taxon>
        <taxon>Embryophyta</taxon>
        <taxon>Tracheophyta</taxon>
        <taxon>Spermatophyta</taxon>
        <taxon>Magnoliopsida</taxon>
        <taxon>Liliopsida</taxon>
        <taxon>Acoraceae</taxon>
        <taxon>Acorus</taxon>
    </lineage>
</organism>
<name>A0AAV9F1D2_ACOCL</name>
<gene>
    <name evidence="2" type="ORF">QJS10_CPB04g00365</name>
</gene>
<dbReference type="AlphaFoldDB" id="A0AAV9F1D2"/>
<dbReference type="Proteomes" id="UP001180020">
    <property type="component" value="Unassembled WGS sequence"/>
</dbReference>
<keyword evidence="3" id="KW-1185">Reference proteome</keyword>
<comment type="caution">
    <text evidence="2">The sequence shown here is derived from an EMBL/GenBank/DDBJ whole genome shotgun (WGS) entry which is preliminary data.</text>
</comment>